<sequence length="141" mass="15435">MAKTILLAVDIGNEETSRAPLAAALDLLHDGGVLHVITVMPDFGLPQVSGFFPEGYEKKAHAKILESLKDWIRRHAPEGIETHAHVGHGTIYDQVLKAADKYDVDVIVIGSHRPALKDYLLGPNAARVVRHARQSVYVARS</sequence>
<comment type="caution">
    <text evidence="3">The sequence shown here is derived from an EMBL/GenBank/DDBJ whole genome shotgun (WGS) entry which is preliminary data.</text>
</comment>
<dbReference type="AlphaFoldDB" id="A0A2S5JE53"/>
<name>A0A2S5JE53_9RHOB</name>
<dbReference type="PANTHER" id="PTHR46268">
    <property type="entry name" value="STRESS RESPONSE PROTEIN NHAX"/>
    <property type="match status" value="1"/>
</dbReference>
<keyword evidence="4" id="KW-1185">Reference proteome</keyword>
<dbReference type="InterPro" id="IPR006015">
    <property type="entry name" value="Universal_stress_UspA"/>
</dbReference>
<dbReference type="SUPFAM" id="SSF52402">
    <property type="entry name" value="Adenine nucleotide alpha hydrolases-like"/>
    <property type="match status" value="1"/>
</dbReference>
<dbReference type="InterPro" id="IPR014729">
    <property type="entry name" value="Rossmann-like_a/b/a_fold"/>
</dbReference>
<evidence type="ECO:0000259" key="2">
    <source>
        <dbReference type="Pfam" id="PF00582"/>
    </source>
</evidence>
<protein>
    <submittedName>
        <fullName evidence="3">Nucleotide-binding universal stress UspA family protein</fullName>
    </submittedName>
</protein>
<dbReference type="CDD" id="cd00293">
    <property type="entry name" value="USP-like"/>
    <property type="match status" value="1"/>
</dbReference>
<dbReference type="PANTHER" id="PTHR46268:SF6">
    <property type="entry name" value="UNIVERSAL STRESS PROTEIN UP12"/>
    <property type="match status" value="1"/>
</dbReference>
<dbReference type="Pfam" id="PF00582">
    <property type="entry name" value="Usp"/>
    <property type="match status" value="1"/>
</dbReference>
<organism evidence="3 4">
    <name type="scientific">Albidovulum inexpectatum</name>
    <dbReference type="NCBI Taxonomy" id="196587"/>
    <lineage>
        <taxon>Bacteria</taxon>
        <taxon>Pseudomonadati</taxon>
        <taxon>Pseudomonadota</taxon>
        <taxon>Alphaproteobacteria</taxon>
        <taxon>Rhodobacterales</taxon>
        <taxon>Paracoccaceae</taxon>
        <taxon>Albidovulum</taxon>
    </lineage>
</organism>
<gene>
    <name evidence="3" type="ORF">LV82_02756</name>
</gene>
<feature type="domain" description="UspA" evidence="2">
    <location>
        <begin position="1"/>
        <end position="140"/>
    </location>
</feature>
<dbReference type="InterPro" id="IPR006016">
    <property type="entry name" value="UspA"/>
</dbReference>
<evidence type="ECO:0000313" key="3">
    <source>
        <dbReference type="EMBL" id="PPB79585.1"/>
    </source>
</evidence>
<dbReference type="OrthoDB" id="9792500at2"/>
<dbReference type="EMBL" id="PRDS01000011">
    <property type="protein sequence ID" value="PPB79585.1"/>
    <property type="molecule type" value="Genomic_DNA"/>
</dbReference>
<accession>A0A2S5JE53</accession>
<dbReference type="Proteomes" id="UP000239736">
    <property type="component" value="Unassembled WGS sequence"/>
</dbReference>
<dbReference type="RefSeq" id="WP_104072599.1">
    <property type="nucleotide sequence ID" value="NZ_PRDS01000011.1"/>
</dbReference>
<proteinExistence type="inferred from homology"/>
<evidence type="ECO:0000313" key="4">
    <source>
        <dbReference type="Proteomes" id="UP000239736"/>
    </source>
</evidence>
<reference evidence="3 4" key="1">
    <citation type="submission" date="2018-01" db="EMBL/GenBank/DDBJ databases">
        <title>Genomic Encyclopedia of Archaeal and Bacterial Type Strains, Phase II (KMG-II): from individual species to whole genera.</title>
        <authorList>
            <person name="Goeker M."/>
        </authorList>
    </citation>
    <scope>NUCLEOTIDE SEQUENCE [LARGE SCALE GENOMIC DNA]</scope>
    <source>
        <strain evidence="3 4">DSM 12048</strain>
    </source>
</reference>
<dbReference type="Gene3D" id="3.40.50.620">
    <property type="entry name" value="HUPs"/>
    <property type="match status" value="1"/>
</dbReference>
<evidence type="ECO:0000256" key="1">
    <source>
        <dbReference type="ARBA" id="ARBA00008791"/>
    </source>
</evidence>
<comment type="similarity">
    <text evidence="1">Belongs to the universal stress protein A family.</text>
</comment>
<dbReference type="PRINTS" id="PR01438">
    <property type="entry name" value="UNVRSLSTRESS"/>
</dbReference>